<keyword evidence="1" id="KW-1133">Transmembrane helix</keyword>
<feature type="transmembrane region" description="Helical" evidence="1">
    <location>
        <begin position="123"/>
        <end position="142"/>
    </location>
</feature>
<dbReference type="AlphaFoldDB" id="A0A1W2F5H5"/>
<evidence type="ECO:0000313" key="3">
    <source>
        <dbReference type="Proteomes" id="UP000192738"/>
    </source>
</evidence>
<feature type="transmembrane region" description="Helical" evidence="1">
    <location>
        <begin position="6"/>
        <end position="21"/>
    </location>
</feature>
<keyword evidence="3" id="KW-1185">Reference proteome</keyword>
<reference evidence="2 3" key="1">
    <citation type="submission" date="2017-04" db="EMBL/GenBank/DDBJ databases">
        <authorList>
            <person name="Afonso C.L."/>
            <person name="Miller P.J."/>
            <person name="Scott M.A."/>
            <person name="Spackman E."/>
            <person name="Goraichik I."/>
            <person name="Dimitrov K.M."/>
            <person name="Suarez D.L."/>
            <person name="Swayne D.E."/>
        </authorList>
    </citation>
    <scope>NUCLEOTIDE SEQUENCE [LARGE SCALE GENOMIC DNA]</scope>
    <source>
        <strain evidence="2 3">DSM 5090</strain>
    </source>
</reference>
<dbReference type="Proteomes" id="UP000192738">
    <property type="component" value="Unassembled WGS sequence"/>
</dbReference>
<accession>A0A1W2F5H5</accession>
<organism evidence="2 3">
    <name type="scientific">Sporomusa malonica</name>
    <dbReference type="NCBI Taxonomy" id="112901"/>
    <lineage>
        <taxon>Bacteria</taxon>
        <taxon>Bacillati</taxon>
        <taxon>Bacillota</taxon>
        <taxon>Negativicutes</taxon>
        <taxon>Selenomonadales</taxon>
        <taxon>Sporomusaceae</taxon>
        <taxon>Sporomusa</taxon>
    </lineage>
</organism>
<keyword evidence="1" id="KW-0472">Membrane</keyword>
<evidence type="ECO:0000256" key="1">
    <source>
        <dbReference type="SAM" id="Phobius"/>
    </source>
</evidence>
<dbReference type="RefSeq" id="WP_084578551.1">
    <property type="nucleotide sequence ID" value="NZ_CP155572.1"/>
</dbReference>
<dbReference type="OrthoDB" id="1683771at2"/>
<name>A0A1W2F5H5_9FIRM</name>
<protein>
    <submittedName>
        <fullName evidence="2">Uncharacterized protein</fullName>
    </submittedName>
</protein>
<dbReference type="EMBL" id="FWXI01000048">
    <property type="protein sequence ID" value="SMD17157.1"/>
    <property type="molecule type" value="Genomic_DNA"/>
</dbReference>
<proteinExistence type="predicted"/>
<evidence type="ECO:0000313" key="2">
    <source>
        <dbReference type="EMBL" id="SMD17157.1"/>
    </source>
</evidence>
<feature type="transmembrane region" description="Helical" evidence="1">
    <location>
        <begin position="64"/>
        <end position="81"/>
    </location>
</feature>
<gene>
    <name evidence="2" type="ORF">SAMN04488500_1487</name>
</gene>
<keyword evidence="1" id="KW-0812">Transmembrane</keyword>
<sequence>MSNQTFLWASFIIPWLTLFFMKREDIKRFMPVALLTALLSLLIGEIAGTLRFWEAGETVFPFKATHPTVVGALPVVTMWIFKFTYGRFWLYLVTNAILDLGFAYVFFPWLVLRGMMTFLSNSLIVYLLNWVTQIVIYGYQIWQEGFFLGAEKTSRSHNLQPAMAKLLDEYCDEDCEDKK</sequence>
<feature type="transmembrane region" description="Helical" evidence="1">
    <location>
        <begin position="33"/>
        <end position="52"/>
    </location>
</feature>
<feature type="transmembrane region" description="Helical" evidence="1">
    <location>
        <begin position="88"/>
        <end position="111"/>
    </location>
</feature>